<comment type="catalytic activity">
    <reaction evidence="12">
        <text>ATP + H2O + cellular proteinSide 1 = ADP + phosphate + cellular proteinSide 2.</text>
        <dbReference type="EC" id="7.4.2.8"/>
    </reaction>
</comment>
<evidence type="ECO:0000313" key="19">
    <source>
        <dbReference type="Proteomes" id="UP000682134"/>
    </source>
</evidence>
<dbReference type="GO" id="GO:0008564">
    <property type="term" value="F:protein-exporting ATPase activity"/>
    <property type="evidence" value="ECO:0007669"/>
    <property type="project" value="UniProtKB-EC"/>
</dbReference>
<keyword evidence="14" id="KW-0175">Coiled coil</keyword>
<dbReference type="InterPro" id="IPR001650">
    <property type="entry name" value="Helicase_C-like"/>
</dbReference>
<dbReference type="GO" id="GO:0005829">
    <property type="term" value="C:cytosol"/>
    <property type="evidence" value="ECO:0007669"/>
    <property type="project" value="TreeGrafter"/>
</dbReference>
<dbReference type="PANTHER" id="PTHR30612">
    <property type="entry name" value="SECA INNER MEMBRANE COMPONENT OF SEC PROTEIN SECRETION SYSTEM"/>
    <property type="match status" value="1"/>
</dbReference>
<dbReference type="SUPFAM" id="SSF81886">
    <property type="entry name" value="Helical scaffold and wing domains of SecA"/>
    <property type="match status" value="1"/>
</dbReference>
<feature type="domain" description="Helicase ATP-binding" evidence="15">
    <location>
        <begin position="86"/>
        <end position="236"/>
    </location>
</feature>
<feature type="coiled-coil region" evidence="14">
    <location>
        <begin position="10"/>
        <end position="37"/>
    </location>
</feature>
<dbReference type="Pfam" id="PF21090">
    <property type="entry name" value="P-loop_SecA"/>
    <property type="match status" value="2"/>
</dbReference>
<evidence type="ECO:0000256" key="10">
    <source>
        <dbReference type="ARBA" id="ARBA00023010"/>
    </source>
</evidence>
<sequence>MFKPIQKLVANRKLKEYQKLVQEINKLEAHYENYSDEALRELTHKWKQQLQLNETTIDQIKIHAFAVVREASKRVLGMRHYDVQLIGGLGLLDGNISEMPTGEGKTLVSSLPSYTRALEGKGVHVITVNEYLAKRDAGQIGKIHTFLGLSVGLNVPDLPLEAKQSAYNADITYGIGTEFGFDYLRDHMASTALEQVQRPYHFAIIDEIDSILVDEAKTPLIIAGKKSAQSHLYLICARFIRTLQKKSDYLFDEESKSVALTEDGITKVERAFSIDNLYDLEHSTLFHYIHNALRAEVLFERDVDYIVHEGEIQLIDLYTGRVMEGRSLSDGLHQAIEAKEGLTSTEENHTVASVTIQNYFRLYPILSGMTGTGKTEEKEFLKVYNMEVIQIPTNRPILRQDREDIIFEKTEQKLAAVLEDVKTRHSKGQPILLGTTSILQSEIIADLLTKEKLSFQLLNAKYVEKEAEMIAQAGQKGMITISTNMAGRGTDILLGEGVAELGGLHVIGTERHDSERIDLQLRGRAGRQGDPGSSQFYLSLEDELFIRYNPEGLEKLKKQLKYDETGRVHSAKIHEFVTTTQRLCEGNQYSAREWSLKLDGVGNEQRRVIYQLRDNLLHHGIELDWIIKQIEDTTKKVLDTYFPEDSIREDWQMLDGKSTLERLIPPLHICEDAMEDREDIVEVVFEAMKVYFELLRGLNEEQLEQLLDSIQVIAVSIIDNHWTEHLDRLHQLNEGIHLRQYQQEDPIRLYEFEGFRLFEQTFGQIQREILSNVSDFFQYIVTPKEEEEHAIID</sequence>
<evidence type="ECO:0000256" key="5">
    <source>
        <dbReference type="ARBA" id="ARBA00022490"/>
    </source>
</evidence>
<evidence type="ECO:0000256" key="11">
    <source>
        <dbReference type="ARBA" id="ARBA00023136"/>
    </source>
</evidence>
<proteinExistence type="inferred from homology"/>
<dbReference type="EMBL" id="JAGIYQ010000004">
    <property type="protein sequence ID" value="MBP0725142.1"/>
    <property type="molecule type" value="Genomic_DNA"/>
</dbReference>
<keyword evidence="3 12" id="KW-0813">Transport</keyword>
<keyword evidence="8 12" id="KW-0653">Protein transport</keyword>
<evidence type="ECO:0000256" key="7">
    <source>
        <dbReference type="ARBA" id="ARBA00022840"/>
    </source>
</evidence>
<keyword evidence="10 12" id="KW-0811">Translocation</keyword>
<dbReference type="InterPro" id="IPR011130">
    <property type="entry name" value="SecA_preprotein_X-link_dom"/>
</dbReference>
<evidence type="ECO:0000256" key="9">
    <source>
        <dbReference type="ARBA" id="ARBA00022967"/>
    </source>
</evidence>
<evidence type="ECO:0000256" key="1">
    <source>
        <dbReference type="ARBA" id="ARBA00004170"/>
    </source>
</evidence>
<dbReference type="InterPro" id="IPR000185">
    <property type="entry name" value="SecA"/>
</dbReference>
<dbReference type="SUPFAM" id="SSF52540">
    <property type="entry name" value="P-loop containing nucleoside triphosphate hydrolases"/>
    <property type="match status" value="2"/>
</dbReference>
<dbReference type="PROSITE" id="PS51196">
    <property type="entry name" value="SECA_MOTOR_DEAD"/>
    <property type="match status" value="1"/>
</dbReference>
<keyword evidence="7 12" id="KW-0067">ATP-binding</keyword>
<comment type="subcellular location">
    <subcellularLocation>
        <location evidence="12">Cell membrane</location>
        <topology evidence="12">Peripheral membrane protein</topology>
        <orientation evidence="12">Cytoplasmic side</orientation>
    </subcellularLocation>
    <subcellularLocation>
        <location evidence="12">Cytoplasm</location>
    </subcellularLocation>
    <subcellularLocation>
        <location evidence="1">Membrane</location>
        <topology evidence="1">Peripheral membrane protein</topology>
    </subcellularLocation>
    <text evidence="12">Distribution is 50-50.</text>
</comment>
<accession>A0A940NJ97</accession>
<protein>
    <recommendedName>
        <fullName evidence="12 13">Protein translocase subunit SecA</fullName>
        <ecNumber evidence="12">7.4.2.8</ecNumber>
    </recommendedName>
</protein>
<dbReference type="SMART" id="SM00958">
    <property type="entry name" value="SecA_PP_bind"/>
    <property type="match status" value="1"/>
</dbReference>
<dbReference type="InterPro" id="IPR044722">
    <property type="entry name" value="SecA_SF2_C"/>
</dbReference>
<evidence type="ECO:0000313" key="18">
    <source>
        <dbReference type="EMBL" id="MBP0725142.1"/>
    </source>
</evidence>
<evidence type="ECO:0000259" key="15">
    <source>
        <dbReference type="PROSITE" id="PS51192"/>
    </source>
</evidence>
<reference evidence="18" key="1">
    <citation type="submission" date="2021-04" db="EMBL/GenBank/DDBJ databases">
        <title>Genome seq and assembly of Bacillus sp.</title>
        <authorList>
            <person name="Chhetri G."/>
        </authorList>
    </citation>
    <scope>NUCLEOTIDE SEQUENCE</scope>
    <source>
        <strain evidence="18">RG28</strain>
    </source>
</reference>
<dbReference type="GO" id="GO:0006605">
    <property type="term" value="P:protein targeting"/>
    <property type="evidence" value="ECO:0007669"/>
    <property type="project" value="UniProtKB-UniRule"/>
</dbReference>
<dbReference type="PROSITE" id="PS01312">
    <property type="entry name" value="SECA"/>
    <property type="match status" value="1"/>
</dbReference>
<dbReference type="CDD" id="cd18803">
    <property type="entry name" value="SF2_C_secA"/>
    <property type="match status" value="1"/>
</dbReference>
<dbReference type="InterPro" id="IPR036670">
    <property type="entry name" value="SecA_X-link_sf"/>
</dbReference>
<evidence type="ECO:0000256" key="13">
    <source>
        <dbReference type="RuleBase" id="RU003874"/>
    </source>
</evidence>
<dbReference type="PROSITE" id="PS51192">
    <property type="entry name" value="HELICASE_ATP_BIND_1"/>
    <property type="match status" value="1"/>
</dbReference>
<evidence type="ECO:0000256" key="3">
    <source>
        <dbReference type="ARBA" id="ARBA00022448"/>
    </source>
</evidence>
<evidence type="ECO:0000259" key="16">
    <source>
        <dbReference type="PROSITE" id="PS51194"/>
    </source>
</evidence>
<name>A0A940NJ97_9BACI</name>
<feature type="domain" description="Helicase C-terminal" evidence="16">
    <location>
        <begin position="409"/>
        <end position="568"/>
    </location>
</feature>
<keyword evidence="5 12" id="KW-0963">Cytoplasm</keyword>
<keyword evidence="19" id="KW-1185">Reference proteome</keyword>
<dbReference type="Pfam" id="PF07516">
    <property type="entry name" value="SecA_SW"/>
    <property type="match status" value="1"/>
</dbReference>
<dbReference type="InterPro" id="IPR030908">
    <property type="entry name" value="SecA2_Bac_anthr"/>
</dbReference>
<dbReference type="FunFam" id="3.40.50.300:FF:000429">
    <property type="entry name" value="Preprotein translocase subunit SecA"/>
    <property type="match status" value="1"/>
</dbReference>
<keyword evidence="6 12" id="KW-0547">Nucleotide-binding</keyword>
<feature type="binding site" evidence="12">
    <location>
        <begin position="102"/>
        <end position="106"/>
    </location>
    <ligand>
        <name>ATP</name>
        <dbReference type="ChEBI" id="CHEBI:30616"/>
    </ligand>
</feature>
<dbReference type="Gene3D" id="3.90.1440.10">
    <property type="entry name" value="SecA, preprotein cross-linking domain"/>
    <property type="match status" value="1"/>
</dbReference>
<dbReference type="InterPro" id="IPR020937">
    <property type="entry name" value="SecA_CS"/>
</dbReference>
<dbReference type="InterPro" id="IPR036266">
    <property type="entry name" value="SecA_Wing/Scaffold_sf"/>
</dbReference>
<dbReference type="GO" id="GO:0043952">
    <property type="term" value="P:protein transport by the Sec complex"/>
    <property type="evidence" value="ECO:0007669"/>
    <property type="project" value="TreeGrafter"/>
</dbReference>
<dbReference type="InterPro" id="IPR011116">
    <property type="entry name" value="SecA_Wing/Scaffold"/>
</dbReference>
<dbReference type="NCBIfam" id="NF006630">
    <property type="entry name" value="PRK09200.1"/>
    <property type="match status" value="1"/>
</dbReference>
<dbReference type="GO" id="GO:0031522">
    <property type="term" value="C:cell envelope Sec protein transport complex"/>
    <property type="evidence" value="ECO:0007669"/>
    <property type="project" value="TreeGrafter"/>
</dbReference>
<dbReference type="InterPro" id="IPR027417">
    <property type="entry name" value="P-loop_NTPase"/>
</dbReference>
<dbReference type="Pfam" id="PF01043">
    <property type="entry name" value="SecA_PP_bind"/>
    <property type="match status" value="1"/>
</dbReference>
<dbReference type="InterPro" id="IPR014018">
    <property type="entry name" value="SecA_motor_DEAD"/>
</dbReference>
<dbReference type="NCBIfam" id="TIGR04397">
    <property type="entry name" value="SecA2_Bac_anthr"/>
    <property type="match status" value="1"/>
</dbReference>
<dbReference type="HAMAP" id="MF_01382">
    <property type="entry name" value="SecA"/>
    <property type="match status" value="1"/>
</dbReference>
<keyword evidence="9 12" id="KW-1278">Translocase</keyword>
<feature type="binding site" evidence="12">
    <location>
        <position position="84"/>
    </location>
    <ligand>
        <name>ATP</name>
        <dbReference type="ChEBI" id="CHEBI:30616"/>
    </ligand>
</feature>
<dbReference type="Gene3D" id="3.40.50.300">
    <property type="entry name" value="P-loop containing nucleotide triphosphate hydrolases"/>
    <property type="match status" value="3"/>
</dbReference>
<dbReference type="NCBIfam" id="TIGR00963">
    <property type="entry name" value="secA"/>
    <property type="match status" value="1"/>
</dbReference>
<dbReference type="GO" id="GO:0005524">
    <property type="term" value="F:ATP binding"/>
    <property type="evidence" value="ECO:0007669"/>
    <property type="project" value="UniProtKB-UniRule"/>
</dbReference>
<comment type="caution">
    <text evidence="18">The sequence shown here is derived from an EMBL/GenBank/DDBJ whole genome shotgun (WGS) entry which is preliminary data.</text>
</comment>
<evidence type="ECO:0000256" key="2">
    <source>
        <dbReference type="ARBA" id="ARBA00007650"/>
    </source>
</evidence>
<dbReference type="PANTHER" id="PTHR30612:SF0">
    <property type="entry name" value="CHLOROPLAST PROTEIN-TRANSPORTING ATPASE"/>
    <property type="match status" value="1"/>
</dbReference>
<feature type="domain" description="SecA family profile" evidence="17">
    <location>
        <begin position="1"/>
        <end position="569"/>
    </location>
</feature>
<dbReference type="GO" id="GO:0017038">
    <property type="term" value="P:protein import"/>
    <property type="evidence" value="ECO:0007669"/>
    <property type="project" value="InterPro"/>
</dbReference>
<evidence type="ECO:0000256" key="4">
    <source>
        <dbReference type="ARBA" id="ARBA00022475"/>
    </source>
</evidence>
<keyword evidence="11 12" id="KW-0472">Membrane</keyword>
<dbReference type="PROSITE" id="PS51194">
    <property type="entry name" value="HELICASE_CTER"/>
    <property type="match status" value="1"/>
</dbReference>
<keyword evidence="4 12" id="KW-1003">Cell membrane</keyword>
<dbReference type="InterPro" id="IPR011115">
    <property type="entry name" value="SecA_DEAD"/>
</dbReference>
<feature type="binding site" evidence="12">
    <location>
        <position position="491"/>
    </location>
    <ligand>
        <name>ATP</name>
        <dbReference type="ChEBI" id="CHEBI:30616"/>
    </ligand>
</feature>
<dbReference type="Pfam" id="PF07517">
    <property type="entry name" value="SecA_DEAD"/>
    <property type="match status" value="1"/>
</dbReference>
<dbReference type="PRINTS" id="PR00906">
    <property type="entry name" value="SECA"/>
</dbReference>
<dbReference type="Proteomes" id="UP000682134">
    <property type="component" value="Unassembled WGS sequence"/>
</dbReference>
<dbReference type="RefSeq" id="WP_209404376.1">
    <property type="nucleotide sequence ID" value="NZ_JAGIYQ010000004.1"/>
</dbReference>
<dbReference type="SMART" id="SM00957">
    <property type="entry name" value="SecA_DEAD"/>
    <property type="match status" value="1"/>
</dbReference>
<dbReference type="InterPro" id="IPR014001">
    <property type="entry name" value="Helicase_ATP-bd"/>
</dbReference>
<dbReference type="EC" id="7.4.2.8" evidence="12"/>
<dbReference type="CDD" id="cd17928">
    <property type="entry name" value="DEXDc_SecA"/>
    <property type="match status" value="1"/>
</dbReference>
<comment type="subunit">
    <text evidence="12">Monomer and homodimer. Part of the essential Sec protein translocation apparatus which comprises SecA, SecYEG and auxiliary proteins SecDF. Other proteins may also be involved.</text>
</comment>
<gene>
    <name evidence="18" type="primary">secA2</name>
    <name evidence="12" type="synonym">secA</name>
    <name evidence="18" type="ORF">J5Y03_08040</name>
</gene>
<evidence type="ECO:0000256" key="14">
    <source>
        <dbReference type="SAM" id="Coils"/>
    </source>
</evidence>
<dbReference type="Gene3D" id="1.10.3060.10">
    <property type="entry name" value="Helical scaffold and wing domains of SecA"/>
    <property type="match status" value="1"/>
</dbReference>
<evidence type="ECO:0000256" key="12">
    <source>
        <dbReference type="HAMAP-Rule" id="MF_01382"/>
    </source>
</evidence>
<evidence type="ECO:0000259" key="17">
    <source>
        <dbReference type="PROSITE" id="PS51196"/>
    </source>
</evidence>
<evidence type="ECO:0000256" key="8">
    <source>
        <dbReference type="ARBA" id="ARBA00022927"/>
    </source>
</evidence>
<organism evidence="18 19">
    <name type="scientific">Gottfriedia endophytica</name>
    <dbReference type="NCBI Taxonomy" id="2820819"/>
    <lineage>
        <taxon>Bacteria</taxon>
        <taxon>Bacillati</taxon>
        <taxon>Bacillota</taxon>
        <taxon>Bacilli</taxon>
        <taxon>Bacillales</taxon>
        <taxon>Bacillaceae</taxon>
        <taxon>Gottfriedia</taxon>
    </lineage>
</organism>
<dbReference type="SUPFAM" id="SSF81767">
    <property type="entry name" value="Pre-protein crosslinking domain of SecA"/>
    <property type="match status" value="1"/>
</dbReference>
<comment type="similarity">
    <text evidence="2 12 13">Belongs to the SecA family.</text>
</comment>
<dbReference type="GO" id="GO:0005886">
    <property type="term" value="C:plasma membrane"/>
    <property type="evidence" value="ECO:0007669"/>
    <property type="project" value="UniProtKB-SubCell"/>
</dbReference>
<dbReference type="GO" id="GO:0065002">
    <property type="term" value="P:intracellular protein transmembrane transport"/>
    <property type="evidence" value="ECO:0007669"/>
    <property type="project" value="UniProtKB-UniRule"/>
</dbReference>
<evidence type="ECO:0000256" key="6">
    <source>
        <dbReference type="ARBA" id="ARBA00022741"/>
    </source>
</evidence>
<dbReference type="AlphaFoldDB" id="A0A940NJ97"/>
<comment type="function">
    <text evidence="12">Part of the Sec protein translocase complex. Interacts with the SecYEG preprotein conducting channel. Has a central role in coupling the hydrolysis of ATP to the transfer of proteins into and across the cell membrane, serving as an ATP-driven molecular motor driving the stepwise translocation of polypeptide chains across the membrane.</text>
</comment>